<accession>A0ABU9K0T9</accession>
<gene>
    <name evidence="1" type="ORF">NST17_16430</name>
</gene>
<dbReference type="EMBL" id="JBBYAK010000001">
    <property type="protein sequence ID" value="MEL3958747.1"/>
    <property type="molecule type" value="Genomic_DNA"/>
</dbReference>
<organism evidence="1 2">
    <name type="scientific">Caldifermentibacillus hisashii</name>
    <dbReference type="NCBI Taxonomy" id="996558"/>
    <lineage>
        <taxon>Bacteria</taxon>
        <taxon>Bacillati</taxon>
        <taxon>Bacillota</taxon>
        <taxon>Bacilli</taxon>
        <taxon>Bacillales</taxon>
        <taxon>Bacillaceae</taxon>
        <taxon>Caldifermentibacillus</taxon>
    </lineage>
</organism>
<keyword evidence="2" id="KW-1185">Reference proteome</keyword>
<reference evidence="1 2" key="1">
    <citation type="submission" date="2024-03" db="EMBL/GenBank/DDBJ databases">
        <title>Bacilli Hybrid Assemblies.</title>
        <authorList>
            <person name="Kovac J."/>
        </authorList>
    </citation>
    <scope>NUCLEOTIDE SEQUENCE [LARGE SCALE GENOMIC DNA]</scope>
    <source>
        <strain evidence="1 2">FSL M8-0022</strain>
    </source>
</reference>
<proteinExistence type="predicted"/>
<dbReference type="Proteomes" id="UP001459714">
    <property type="component" value="Unassembled WGS sequence"/>
</dbReference>
<evidence type="ECO:0000313" key="1">
    <source>
        <dbReference type="EMBL" id="MEL3958747.1"/>
    </source>
</evidence>
<evidence type="ECO:0000313" key="2">
    <source>
        <dbReference type="Proteomes" id="UP001459714"/>
    </source>
</evidence>
<protein>
    <submittedName>
        <fullName evidence="1">Uncharacterized protein</fullName>
    </submittedName>
</protein>
<sequence length="204" mass="23186">MDKISFLQDFIKQCDEVLTNHDSREAEELTEIIVEIFQNEINNIQYGLDSYSGLGLCDNTPPNYLGDIKKLKMKLLNYMHNLNRQDQIAERELEKLKLQSNVSAVFNNTNSNVNETNISLNVSISTHINNCIQLTEDDKNLTSKEKQMIQELLTSLQEELIKKNKTGAKETIKSIVTFLLNKGTDVLISLLPSIGSLSNLLRQL</sequence>
<comment type="caution">
    <text evidence="1">The sequence shown here is derived from an EMBL/GenBank/DDBJ whole genome shotgun (WGS) entry which is preliminary data.</text>
</comment>
<name>A0ABU9K0T9_9BACI</name>
<dbReference type="RefSeq" id="WP_342020645.1">
    <property type="nucleotide sequence ID" value="NZ_JBBYAK010000001.1"/>
</dbReference>